<comment type="caution">
    <text evidence="3">The sequence shown here is derived from an EMBL/GenBank/DDBJ whole genome shotgun (WGS) entry which is preliminary data.</text>
</comment>
<accession>A0A3N0UY02</accession>
<evidence type="ECO:0000313" key="3">
    <source>
        <dbReference type="EMBL" id="ROH85400.1"/>
    </source>
</evidence>
<dbReference type="AlphaFoldDB" id="A0A3N0UY02"/>
<name>A0A3N0UY02_9PROT</name>
<dbReference type="EMBL" id="RJVP01000005">
    <property type="protein sequence ID" value="ROH85400.1"/>
    <property type="molecule type" value="Genomic_DNA"/>
</dbReference>
<sequence length="90" mass="9313">MKQVGIVLVSMMVSGCAATSTPHFDAQFGDSVQAAKQRQVLYPAGYQPAYPQRGLDGKAANTAIEQYQKSFAQPSGSAGSASSEAGRSGN</sequence>
<evidence type="ECO:0000313" key="4">
    <source>
        <dbReference type="Proteomes" id="UP000275137"/>
    </source>
</evidence>
<dbReference type="RefSeq" id="WP_123237720.1">
    <property type="nucleotide sequence ID" value="NZ_RJVP01000005.1"/>
</dbReference>
<keyword evidence="2" id="KW-0732">Signal</keyword>
<keyword evidence="4" id="KW-1185">Reference proteome</keyword>
<dbReference type="PROSITE" id="PS51257">
    <property type="entry name" value="PROKAR_LIPOPROTEIN"/>
    <property type="match status" value="1"/>
</dbReference>
<dbReference type="Proteomes" id="UP000275137">
    <property type="component" value="Unassembled WGS sequence"/>
</dbReference>
<reference evidence="3 4" key="1">
    <citation type="submission" date="2018-10" db="EMBL/GenBank/DDBJ databases">
        <authorList>
            <person name="Chen W.-M."/>
        </authorList>
    </citation>
    <scope>NUCLEOTIDE SEQUENCE [LARGE SCALE GENOMIC DNA]</scope>
    <source>
        <strain evidence="3 4">H-5</strain>
    </source>
</reference>
<evidence type="ECO:0000256" key="1">
    <source>
        <dbReference type="SAM" id="MobiDB-lite"/>
    </source>
</evidence>
<feature type="signal peptide" evidence="2">
    <location>
        <begin position="1"/>
        <end position="17"/>
    </location>
</feature>
<protein>
    <recommendedName>
        <fullName evidence="5">DUF4148 domain-containing protein</fullName>
    </recommendedName>
</protein>
<evidence type="ECO:0000256" key="2">
    <source>
        <dbReference type="SAM" id="SignalP"/>
    </source>
</evidence>
<feature type="chain" id="PRO_5018243182" description="DUF4148 domain-containing protein" evidence="2">
    <location>
        <begin position="18"/>
        <end position="90"/>
    </location>
</feature>
<feature type="region of interest" description="Disordered" evidence="1">
    <location>
        <begin position="70"/>
        <end position="90"/>
    </location>
</feature>
<organism evidence="3 4">
    <name type="scientific">Pseudomethylobacillus aquaticus</name>
    <dbReference type="NCBI Taxonomy" id="2676064"/>
    <lineage>
        <taxon>Bacteria</taxon>
        <taxon>Pseudomonadati</taxon>
        <taxon>Pseudomonadota</taxon>
        <taxon>Betaproteobacteria</taxon>
        <taxon>Nitrosomonadales</taxon>
        <taxon>Methylophilaceae</taxon>
        <taxon>Pseudomethylobacillus</taxon>
    </lineage>
</organism>
<proteinExistence type="predicted"/>
<gene>
    <name evidence="3" type="ORF">ED236_09375</name>
</gene>
<evidence type="ECO:0008006" key="5">
    <source>
        <dbReference type="Google" id="ProtNLM"/>
    </source>
</evidence>